<sequence length="82" mass="8364">MSEEDLDAGVPQVDPAVRDALTTAEGWIGPEIQGVAVGETAQGDPCLVVYAPDPESPAVRELPPAVGDVPVRVEAAGPFAAE</sequence>
<dbReference type="Proteomes" id="UP001310387">
    <property type="component" value="Unassembled WGS sequence"/>
</dbReference>
<name>A0ABU7ZB34_9MICO</name>
<protein>
    <submittedName>
        <fullName evidence="1">Uncharacterized protein</fullName>
    </submittedName>
</protein>
<dbReference type="EMBL" id="JBAGLP010000120">
    <property type="protein sequence ID" value="MEG3616598.1"/>
    <property type="molecule type" value="Genomic_DNA"/>
</dbReference>
<reference evidence="1" key="2">
    <citation type="submission" date="2024-02" db="EMBL/GenBank/DDBJ databases">
        <authorList>
            <person name="Prathaban M."/>
            <person name="Mythili R."/>
            <person name="Sharmila Devi N."/>
            <person name="Sobanaa M."/>
            <person name="Prathiviraj R."/>
            <person name="Selvin J."/>
        </authorList>
    </citation>
    <scope>NUCLEOTIDE SEQUENCE</scope>
    <source>
        <strain evidence="1">MP1014</strain>
    </source>
</reference>
<organism evidence="1 2">
    <name type="scientific">Isoptericola haloaureus</name>
    <dbReference type="NCBI Taxonomy" id="1542902"/>
    <lineage>
        <taxon>Bacteria</taxon>
        <taxon>Bacillati</taxon>
        <taxon>Actinomycetota</taxon>
        <taxon>Actinomycetes</taxon>
        <taxon>Micrococcales</taxon>
        <taxon>Promicromonosporaceae</taxon>
        <taxon>Isoptericola</taxon>
    </lineage>
</organism>
<gene>
    <name evidence="1" type="ORF">V5O49_15830</name>
</gene>
<accession>A0ABU7ZB34</accession>
<proteinExistence type="predicted"/>
<evidence type="ECO:0000313" key="1">
    <source>
        <dbReference type="EMBL" id="MEG3616598.1"/>
    </source>
</evidence>
<keyword evidence="2" id="KW-1185">Reference proteome</keyword>
<dbReference type="RefSeq" id="WP_332903077.1">
    <property type="nucleotide sequence ID" value="NZ_JBAGLP010000120.1"/>
</dbReference>
<reference evidence="1" key="1">
    <citation type="journal article" date="2024" name="Antonie Van Leeuwenhoek">
        <title>Isoptericola haloaureus sp. nov., a dimorphic actinobacterium isolated from mangrove sediments of southeast India, implicating biosaline agricultural significance through nitrogen fixation and salt tolerance genes.</title>
        <authorList>
            <person name="Prathaban M."/>
            <person name="Prathiviraj R."/>
            <person name="Ravichandran M."/>
            <person name="Natarajan S.D."/>
            <person name="Sobanaa M."/>
            <person name="Hari Krishna Kumar S."/>
            <person name="Chandrasekar V."/>
            <person name="Selvin J."/>
        </authorList>
    </citation>
    <scope>NUCLEOTIDE SEQUENCE</scope>
    <source>
        <strain evidence="1">MP1014</strain>
    </source>
</reference>
<evidence type="ECO:0000313" key="2">
    <source>
        <dbReference type="Proteomes" id="UP001310387"/>
    </source>
</evidence>
<comment type="caution">
    <text evidence="1">The sequence shown here is derived from an EMBL/GenBank/DDBJ whole genome shotgun (WGS) entry which is preliminary data.</text>
</comment>